<dbReference type="GO" id="GO:0042301">
    <property type="term" value="F:phosphate ion binding"/>
    <property type="evidence" value="ECO:0007669"/>
    <property type="project" value="InterPro"/>
</dbReference>
<dbReference type="InterPro" id="IPR024370">
    <property type="entry name" value="PBP_domain"/>
</dbReference>
<comment type="function">
    <text evidence="1">Part of the ABC transporter complex PstSACB involved in phosphate import.</text>
</comment>
<dbReference type="GO" id="GO:0035435">
    <property type="term" value="P:phosphate ion transmembrane transport"/>
    <property type="evidence" value="ECO:0007669"/>
    <property type="project" value="InterPro"/>
</dbReference>
<evidence type="ECO:0000256" key="2">
    <source>
        <dbReference type="ARBA" id="ARBA00008725"/>
    </source>
</evidence>
<keyword evidence="5" id="KW-0813">Transport</keyword>
<sequence length="485" mass="52343">MKRPSILRPLQRWITASILLGFLVALTAAITLPTHAQTTDTLHQVKKIYVDPITGKSDSTAARKLIIDNLQKDHTVQIVDDPTQADAILQVRMETWVRGYVSVNPRSTSGYPAYGGFLSAQLLGKGGDLLWSNIVTPSRYASSGIRHDLADQIAHKLLVALTSSPSKGPVRILKAAGATFPAPLYLAWIESFRQHRPDIQITYNSIGSEAGLEQLHDSKVTFAASDVALSDAYMRQMPVKLLQFATVLGAIVPVYNLPQIGNNLRFTPEILANIYLGNIRSWDDPAIRAVNHGVPLPSAPIVIIHRNDGSGTTFAFTDFLSKTNPDWKATVGSGTTVKWPVGKGVQGNDGVAASVAETPNSIGYTELTYAIQRQLSYGIVRNAAGNFMQANLATLAAAAIAPHGTSAIASSLTNAPGKYAYPITSFTWLLVPESIPDPVTKSAVADFLEWILTAGQKEVSALAYHPLPKETVTRELQMLAAFKAK</sequence>
<comment type="caution">
    <text evidence="8">The sequence shown here is derived from an EMBL/GenBank/DDBJ whole genome shotgun (WGS) entry which is preliminary data.</text>
</comment>
<dbReference type="OrthoDB" id="9790048at2"/>
<reference evidence="8 9" key="1">
    <citation type="submission" date="2018-12" db="EMBL/GenBank/DDBJ databases">
        <title>Sequencing of bacterial isolates from soil warming experiment in Harvard Forest, Massachusetts, USA.</title>
        <authorList>
            <person name="Deangelis K."/>
        </authorList>
    </citation>
    <scope>NUCLEOTIDE SEQUENCE [LARGE SCALE GENOMIC DNA]</scope>
    <source>
        <strain evidence="8 9">EB153</strain>
    </source>
</reference>
<dbReference type="InterPro" id="IPR050962">
    <property type="entry name" value="Phosphate-bind_PstS"/>
</dbReference>
<name>A0A3R9P7M0_9BACT</name>
<evidence type="ECO:0000256" key="3">
    <source>
        <dbReference type="ARBA" id="ARBA00011529"/>
    </source>
</evidence>
<dbReference type="NCBIfam" id="TIGR00975">
    <property type="entry name" value="3a0107s03"/>
    <property type="match status" value="1"/>
</dbReference>
<dbReference type="EMBL" id="RSDW01000001">
    <property type="protein sequence ID" value="RSL15316.1"/>
    <property type="molecule type" value="Genomic_DNA"/>
</dbReference>
<dbReference type="AlphaFoldDB" id="A0A3R9P7M0"/>
<dbReference type="RefSeq" id="WP_125484071.1">
    <property type="nucleotide sequence ID" value="NZ_RSDW01000001.1"/>
</dbReference>
<evidence type="ECO:0000256" key="5">
    <source>
        <dbReference type="ARBA" id="ARBA00022448"/>
    </source>
</evidence>
<keyword evidence="6" id="KW-0592">Phosphate transport</keyword>
<comment type="similarity">
    <text evidence="2">Belongs to the PstS family.</text>
</comment>
<protein>
    <recommendedName>
        <fullName evidence="4">Phosphate-binding protein PstS</fullName>
    </recommendedName>
</protein>
<dbReference type="GO" id="GO:0043190">
    <property type="term" value="C:ATP-binding cassette (ABC) transporter complex"/>
    <property type="evidence" value="ECO:0007669"/>
    <property type="project" value="InterPro"/>
</dbReference>
<organism evidence="8 9">
    <name type="scientific">Edaphobacter aggregans</name>
    <dbReference type="NCBI Taxonomy" id="570835"/>
    <lineage>
        <taxon>Bacteria</taxon>
        <taxon>Pseudomonadati</taxon>
        <taxon>Acidobacteriota</taxon>
        <taxon>Terriglobia</taxon>
        <taxon>Terriglobales</taxon>
        <taxon>Acidobacteriaceae</taxon>
        <taxon>Edaphobacter</taxon>
    </lineage>
</organism>
<evidence type="ECO:0000256" key="1">
    <source>
        <dbReference type="ARBA" id="ARBA00002841"/>
    </source>
</evidence>
<dbReference type="Gene3D" id="3.40.190.10">
    <property type="entry name" value="Periplasmic binding protein-like II"/>
    <property type="match status" value="2"/>
</dbReference>
<dbReference type="InterPro" id="IPR005673">
    <property type="entry name" value="ABC_phos-bd_PstS"/>
</dbReference>
<feature type="domain" description="PBP" evidence="7">
    <location>
        <begin position="169"/>
        <end position="453"/>
    </location>
</feature>
<dbReference type="SUPFAM" id="SSF53850">
    <property type="entry name" value="Periplasmic binding protein-like II"/>
    <property type="match status" value="1"/>
</dbReference>
<evidence type="ECO:0000256" key="6">
    <source>
        <dbReference type="ARBA" id="ARBA00022592"/>
    </source>
</evidence>
<evidence type="ECO:0000313" key="9">
    <source>
        <dbReference type="Proteomes" id="UP000269669"/>
    </source>
</evidence>
<gene>
    <name evidence="8" type="ORF">EDE15_0800</name>
</gene>
<keyword evidence="9" id="KW-1185">Reference proteome</keyword>
<dbReference type="Pfam" id="PF12849">
    <property type="entry name" value="PBP_like_2"/>
    <property type="match status" value="1"/>
</dbReference>
<proteinExistence type="inferred from homology"/>
<evidence type="ECO:0000259" key="7">
    <source>
        <dbReference type="Pfam" id="PF12849"/>
    </source>
</evidence>
<comment type="subunit">
    <text evidence="3">The complex is composed of two ATP-binding proteins (PstB), two transmembrane proteins (PstC and PstA) and a solute-binding protein (PstS).</text>
</comment>
<evidence type="ECO:0000313" key="8">
    <source>
        <dbReference type="EMBL" id="RSL15316.1"/>
    </source>
</evidence>
<dbReference type="CDD" id="cd13565">
    <property type="entry name" value="PBP2_PstS"/>
    <property type="match status" value="1"/>
</dbReference>
<evidence type="ECO:0000256" key="4">
    <source>
        <dbReference type="ARBA" id="ARBA00021889"/>
    </source>
</evidence>
<dbReference type="Proteomes" id="UP000269669">
    <property type="component" value="Unassembled WGS sequence"/>
</dbReference>
<accession>A0A3R9P7M0</accession>
<dbReference type="PANTHER" id="PTHR42996">
    <property type="entry name" value="PHOSPHATE-BINDING PROTEIN PSTS"/>
    <property type="match status" value="1"/>
</dbReference>
<dbReference type="PANTHER" id="PTHR42996:SF1">
    <property type="entry name" value="PHOSPHATE-BINDING PROTEIN PSTS"/>
    <property type="match status" value="1"/>
</dbReference>